<name>H2ZAM0_CIOSA</name>
<reference evidence="3" key="3">
    <citation type="submission" date="2025-09" db="UniProtKB">
        <authorList>
            <consortium name="Ensembl"/>
        </authorList>
    </citation>
    <scope>IDENTIFICATION</scope>
</reference>
<proteinExistence type="predicted"/>
<organism evidence="3 4">
    <name type="scientific">Ciona savignyi</name>
    <name type="common">Pacific transparent sea squirt</name>
    <dbReference type="NCBI Taxonomy" id="51511"/>
    <lineage>
        <taxon>Eukaryota</taxon>
        <taxon>Metazoa</taxon>
        <taxon>Chordata</taxon>
        <taxon>Tunicata</taxon>
        <taxon>Ascidiacea</taxon>
        <taxon>Phlebobranchia</taxon>
        <taxon>Cionidae</taxon>
        <taxon>Ciona</taxon>
    </lineage>
</organism>
<dbReference type="InterPro" id="IPR032675">
    <property type="entry name" value="LRR_dom_sf"/>
</dbReference>
<dbReference type="Ensembl" id="ENSCSAVT00000014802.1">
    <property type="protein sequence ID" value="ENSCSAVP00000014635.1"/>
    <property type="gene ID" value="ENSCSAVG00000008554.1"/>
</dbReference>
<dbReference type="HOGENOM" id="CLU_1197202_0_0_1"/>
<dbReference type="GeneTree" id="ENSGT00940000164586"/>
<dbReference type="PANTHER" id="PTHR45712">
    <property type="entry name" value="AGAP008170-PA"/>
    <property type="match status" value="1"/>
</dbReference>
<keyword evidence="4" id="KW-1185">Reference proteome</keyword>
<sequence length="232" mass="26230">MAVSLDLTQQFRLHHFSPLPHLNCSGLGHTNLNVEGVVADTKTITVSYNDLVEFDVDNLEIFVTLVKLELQMNNLVRVLPSKINLEISTMEYISVSNNKLEIVPTLAFKAFPNLKYLLMHSNNIQRIEPTDFRFNPKLWYLQFGPNPITNFNEEWMGNVNLTGLGLQGCGLRQVPTNLQRMTGLMLLDLSNNLINTVSSNSFNKLTSLVYLLLSTNRIEFIDKAAFKGATKL</sequence>
<dbReference type="InterPro" id="IPR001611">
    <property type="entry name" value="Leu-rich_rpt"/>
</dbReference>
<protein>
    <submittedName>
        <fullName evidence="3">Uncharacterized protein</fullName>
    </submittedName>
</protein>
<dbReference type="InterPro" id="IPR003591">
    <property type="entry name" value="Leu-rich_rpt_typical-subtyp"/>
</dbReference>
<dbReference type="Pfam" id="PF13855">
    <property type="entry name" value="LRR_8"/>
    <property type="match status" value="2"/>
</dbReference>
<evidence type="ECO:0000256" key="1">
    <source>
        <dbReference type="ARBA" id="ARBA00022614"/>
    </source>
</evidence>
<keyword evidence="2" id="KW-0677">Repeat</keyword>
<dbReference type="eggNOG" id="KOG0619">
    <property type="taxonomic scope" value="Eukaryota"/>
</dbReference>
<reference evidence="4" key="1">
    <citation type="submission" date="2003-08" db="EMBL/GenBank/DDBJ databases">
        <authorList>
            <person name="Birren B."/>
            <person name="Nusbaum C."/>
            <person name="Abebe A."/>
            <person name="Abouelleil A."/>
            <person name="Adekoya E."/>
            <person name="Ait-zahra M."/>
            <person name="Allen N."/>
            <person name="Allen T."/>
            <person name="An P."/>
            <person name="Anderson M."/>
            <person name="Anderson S."/>
            <person name="Arachchi H."/>
            <person name="Armbruster J."/>
            <person name="Bachantsang P."/>
            <person name="Baldwin J."/>
            <person name="Barry A."/>
            <person name="Bayul T."/>
            <person name="Blitshsteyn B."/>
            <person name="Bloom T."/>
            <person name="Blye J."/>
            <person name="Boguslavskiy L."/>
            <person name="Borowsky M."/>
            <person name="Boukhgalter B."/>
            <person name="Brunache A."/>
            <person name="Butler J."/>
            <person name="Calixte N."/>
            <person name="Calvo S."/>
            <person name="Camarata J."/>
            <person name="Campo K."/>
            <person name="Chang J."/>
            <person name="Cheshatsang Y."/>
            <person name="Citroen M."/>
            <person name="Collymore A."/>
            <person name="Considine T."/>
            <person name="Cook A."/>
            <person name="Cooke P."/>
            <person name="Corum B."/>
            <person name="Cuomo C."/>
            <person name="David R."/>
            <person name="Dawoe T."/>
            <person name="Degray S."/>
            <person name="Dodge S."/>
            <person name="Dooley K."/>
            <person name="Dorje P."/>
            <person name="Dorjee K."/>
            <person name="Dorris L."/>
            <person name="Duffey N."/>
            <person name="Dupes A."/>
            <person name="Elkins T."/>
            <person name="Engels R."/>
            <person name="Erickson J."/>
            <person name="Farina A."/>
            <person name="Faro S."/>
            <person name="Ferreira P."/>
            <person name="Fischer H."/>
            <person name="Fitzgerald M."/>
            <person name="Foley K."/>
            <person name="Gage D."/>
            <person name="Galagan J."/>
            <person name="Gearin G."/>
            <person name="Gnerre S."/>
            <person name="Gnirke A."/>
            <person name="Goyette A."/>
            <person name="Graham J."/>
            <person name="Grandbois E."/>
            <person name="Gyaltsen K."/>
            <person name="Hafez N."/>
            <person name="Hagopian D."/>
            <person name="Hagos B."/>
            <person name="Hall J."/>
            <person name="Hatcher B."/>
            <person name="Heller A."/>
            <person name="Higgins H."/>
            <person name="Honan T."/>
            <person name="Horn A."/>
            <person name="Houde N."/>
            <person name="Hughes L."/>
            <person name="Hulme W."/>
            <person name="Husby E."/>
            <person name="Iliev I."/>
            <person name="Jaffe D."/>
            <person name="Jones C."/>
            <person name="Kamal M."/>
            <person name="Kamat A."/>
            <person name="Kamvysselis M."/>
            <person name="Karlsson E."/>
            <person name="Kells C."/>
            <person name="Kieu A."/>
            <person name="Kisner P."/>
            <person name="Kodira C."/>
            <person name="Kulbokas E."/>
            <person name="Labutti K."/>
            <person name="Lama D."/>
            <person name="Landers T."/>
            <person name="Leger J."/>
            <person name="Levine S."/>
            <person name="Lewis D."/>
            <person name="Lewis T."/>
            <person name="Lindblad-toh K."/>
            <person name="Liu X."/>
            <person name="Lokyitsang T."/>
            <person name="Lokyitsang Y."/>
            <person name="Lucien O."/>
            <person name="Lui A."/>
            <person name="Ma L.J."/>
            <person name="Mabbitt R."/>
            <person name="Macdonald J."/>
            <person name="Maclean C."/>
            <person name="Major J."/>
            <person name="Manning J."/>
            <person name="Marabella R."/>
            <person name="Maru K."/>
            <person name="Matthews C."/>
            <person name="Mauceli E."/>
            <person name="Mccarthy M."/>
            <person name="Mcdonough S."/>
            <person name="Mcghee T."/>
            <person name="Meldrim J."/>
            <person name="Meneus L."/>
            <person name="Mesirov J."/>
            <person name="Mihalev A."/>
            <person name="Mihova T."/>
            <person name="Mikkelsen T."/>
            <person name="Mlenga V."/>
            <person name="Moru K."/>
            <person name="Mozes J."/>
            <person name="Mulrain L."/>
            <person name="Munson G."/>
            <person name="Naylor J."/>
            <person name="Newes C."/>
            <person name="Nguyen C."/>
            <person name="Nguyen N."/>
            <person name="Nguyen T."/>
            <person name="Nicol R."/>
            <person name="Nielsen C."/>
            <person name="Nizzari M."/>
            <person name="Norbu C."/>
            <person name="Norbu N."/>
            <person name="O'donnell P."/>
            <person name="Okoawo O."/>
            <person name="O'leary S."/>
            <person name="Omotosho B."/>
            <person name="O'neill K."/>
            <person name="Osman S."/>
            <person name="Parker S."/>
            <person name="Perrin D."/>
            <person name="Phunkhang P."/>
            <person name="Piqani B."/>
            <person name="Purcell S."/>
            <person name="Rachupka T."/>
            <person name="Ramasamy U."/>
            <person name="Rameau R."/>
            <person name="Ray V."/>
            <person name="Raymond C."/>
            <person name="Retta R."/>
            <person name="Richardson S."/>
            <person name="Rise C."/>
            <person name="Rodriguez J."/>
            <person name="Rogers J."/>
            <person name="Rogov P."/>
            <person name="Rutman M."/>
            <person name="Schupbach R."/>
            <person name="Seaman C."/>
            <person name="Settipalli S."/>
            <person name="Sharpe T."/>
            <person name="Sheridan J."/>
            <person name="Sherpa N."/>
            <person name="Shi J."/>
            <person name="Smirnov S."/>
            <person name="Smith C."/>
            <person name="Sougnez C."/>
            <person name="Spencer B."/>
            <person name="Stalker J."/>
            <person name="Stange-thomann N."/>
            <person name="Stavropoulos S."/>
            <person name="Stetson K."/>
            <person name="Stone C."/>
            <person name="Stone S."/>
            <person name="Stubbs M."/>
            <person name="Talamas J."/>
            <person name="Tchuinga P."/>
            <person name="Tenzing P."/>
            <person name="Tesfaye S."/>
            <person name="Theodore J."/>
            <person name="Thoulutsang Y."/>
            <person name="Topham K."/>
            <person name="Towey S."/>
            <person name="Tsamla T."/>
            <person name="Tsomo N."/>
            <person name="Vallee D."/>
            <person name="Vassiliev H."/>
            <person name="Venkataraman V."/>
            <person name="Vinson J."/>
            <person name="Vo A."/>
            <person name="Wade C."/>
            <person name="Wang S."/>
            <person name="Wangchuk T."/>
            <person name="Wangdi T."/>
            <person name="Whittaker C."/>
            <person name="Wilkinson J."/>
            <person name="Wu Y."/>
            <person name="Wyman D."/>
            <person name="Yadav S."/>
            <person name="Yang S."/>
            <person name="Yang X."/>
            <person name="Yeager S."/>
            <person name="Yee E."/>
            <person name="Young G."/>
            <person name="Zainoun J."/>
            <person name="Zembeck L."/>
            <person name="Zimmer A."/>
            <person name="Zody M."/>
            <person name="Lander E."/>
        </authorList>
    </citation>
    <scope>NUCLEOTIDE SEQUENCE [LARGE SCALE GENOMIC DNA]</scope>
</reference>
<dbReference type="PANTHER" id="PTHR45712:SF22">
    <property type="entry name" value="INSULIN-LIKE GROWTH FACTOR-BINDING PROTEIN COMPLEX ACID LABILE SUBUNIT"/>
    <property type="match status" value="1"/>
</dbReference>
<dbReference type="SUPFAM" id="SSF52058">
    <property type="entry name" value="L domain-like"/>
    <property type="match status" value="1"/>
</dbReference>
<keyword evidence="1" id="KW-0433">Leucine-rich repeat</keyword>
<evidence type="ECO:0000313" key="3">
    <source>
        <dbReference type="Ensembl" id="ENSCSAVP00000014635.1"/>
    </source>
</evidence>
<dbReference type="SMART" id="SM00369">
    <property type="entry name" value="LRR_TYP"/>
    <property type="match status" value="4"/>
</dbReference>
<evidence type="ECO:0000313" key="4">
    <source>
        <dbReference type="Proteomes" id="UP000007875"/>
    </source>
</evidence>
<accession>H2ZAM0</accession>
<dbReference type="STRING" id="51511.ENSCSAVP00000014635"/>
<evidence type="ECO:0000256" key="2">
    <source>
        <dbReference type="ARBA" id="ARBA00022737"/>
    </source>
</evidence>
<dbReference type="InParanoid" id="H2ZAM0"/>
<dbReference type="AlphaFoldDB" id="H2ZAM0"/>
<dbReference type="Proteomes" id="UP000007875">
    <property type="component" value="Unassembled WGS sequence"/>
</dbReference>
<dbReference type="Gene3D" id="3.80.10.10">
    <property type="entry name" value="Ribonuclease Inhibitor"/>
    <property type="match status" value="1"/>
</dbReference>
<reference evidence="3" key="2">
    <citation type="submission" date="2025-08" db="UniProtKB">
        <authorList>
            <consortium name="Ensembl"/>
        </authorList>
    </citation>
    <scope>IDENTIFICATION</scope>
</reference>
<dbReference type="InterPro" id="IPR050333">
    <property type="entry name" value="SLRP"/>
</dbReference>